<proteinExistence type="inferred from homology"/>
<dbReference type="InterPro" id="IPR050079">
    <property type="entry name" value="DEAD_box_RNA_helicase"/>
</dbReference>
<evidence type="ECO:0000256" key="3">
    <source>
        <dbReference type="ARBA" id="ARBA00022806"/>
    </source>
</evidence>
<dbReference type="CDD" id="cd18787">
    <property type="entry name" value="SF2_C_DEAD"/>
    <property type="match status" value="1"/>
</dbReference>
<sequence>MQTFSELDLIEPLRRVLDDLGFNRPTPIQATSLPPILAGRDVIAQAPTGSGKTAAFGIGILSHLDPAQIRCQALVLAPTRELADQVGKAIRRLAAGIANVKVSVFAGGVSLSPHLASLQHPPHIVVGTPGRILELMQRGALDVSGLRTLVLDEGDRMLDMGFDESIAAIVKRLPARRQSLLFSATWPDEIRELAKRSLRAPEEIAIGDELGAPQIAEHFHEVDTAAKPAALAGLLVLHSPESTVVFCNTRRDVADVADWLARCGFAVGALHGDLEQRDRDEVLLRFANRSLTVLVASDVAARGLDIRELACVVNYELPHDADTYRHRIGRTARAGQTGMALNLVAPAQMHRASQIAEQLGMTPRWSRPPSFSGGDRSRVPPAAMATLRIDAGRTDKLRPGDIVGALTGAGGLQASDLGKIDVFPTRSYVAVRHKLARAALASLQAGKIKGRSFRVRLL</sequence>
<protein>
    <submittedName>
        <fullName evidence="10">ATP-independent RNA helicase DbpA</fullName>
    </submittedName>
</protein>
<feature type="short sequence motif" description="Q motif" evidence="6">
    <location>
        <begin position="2"/>
        <end position="30"/>
    </location>
</feature>
<dbReference type="CDD" id="cd00268">
    <property type="entry name" value="DEADc"/>
    <property type="match status" value="1"/>
</dbReference>
<dbReference type="InterPro" id="IPR027417">
    <property type="entry name" value="P-loop_NTPase"/>
</dbReference>
<dbReference type="Gene3D" id="3.40.50.300">
    <property type="entry name" value="P-loop containing nucleotide triphosphate hydrolases"/>
    <property type="match status" value="2"/>
</dbReference>
<dbReference type="OrthoDB" id="9805696at2"/>
<dbReference type="InterPro" id="IPR011545">
    <property type="entry name" value="DEAD/DEAH_box_helicase_dom"/>
</dbReference>
<dbReference type="GO" id="GO:0016787">
    <property type="term" value="F:hydrolase activity"/>
    <property type="evidence" value="ECO:0007669"/>
    <property type="project" value="UniProtKB-KW"/>
</dbReference>
<evidence type="ECO:0000256" key="6">
    <source>
        <dbReference type="PROSITE-ProRule" id="PRU00552"/>
    </source>
</evidence>
<dbReference type="PANTHER" id="PTHR47959">
    <property type="entry name" value="ATP-DEPENDENT RNA HELICASE RHLE-RELATED"/>
    <property type="match status" value="1"/>
</dbReference>
<evidence type="ECO:0000256" key="1">
    <source>
        <dbReference type="ARBA" id="ARBA00022741"/>
    </source>
</evidence>
<dbReference type="Pfam" id="PF00270">
    <property type="entry name" value="DEAD"/>
    <property type="match status" value="1"/>
</dbReference>
<keyword evidence="1" id="KW-0547">Nucleotide-binding</keyword>
<dbReference type="GO" id="GO:0005524">
    <property type="term" value="F:ATP binding"/>
    <property type="evidence" value="ECO:0007669"/>
    <property type="project" value="UniProtKB-KW"/>
</dbReference>
<dbReference type="PROSITE" id="PS51195">
    <property type="entry name" value="Q_MOTIF"/>
    <property type="match status" value="1"/>
</dbReference>
<reference evidence="10 11" key="1">
    <citation type="submission" date="2019-03" db="EMBL/GenBank/DDBJ databases">
        <title>Genomic Encyclopedia of Type Strains, Phase IV (KMG-IV): sequencing the most valuable type-strain genomes for metagenomic binning, comparative biology and taxonomic classification.</title>
        <authorList>
            <person name="Goeker M."/>
        </authorList>
    </citation>
    <scope>NUCLEOTIDE SEQUENCE [LARGE SCALE GENOMIC DNA]</scope>
    <source>
        <strain evidence="10 11">DSM 21944</strain>
    </source>
</reference>
<evidence type="ECO:0000259" key="9">
    <source>
        <dbReference type="PROSITE" id="PS51195"/>
    </source>
</evidence>
<dbReference type="PANTHER" id="PTHR47959:SF1">
    <property type="entry name" value="ATP-DEPENDENT RNA HELICASE DBPA"/>
    <property type="match status" value="1"/>
</dbReference>
<evidence type="ECO:0000259" key="8">
    <source>
        <dbReference type="PROSITE" id="PS51194"/>
    </source>
</evidence>
<comment type="similarity">
    <text evidence="5">Belongs to the DEAD box helicase family.</text>
</comment>
<dbReference type="PROSITE" id="PS51192">
    <property type="entry name" value="HELICASE_ATP_BIND_1"/>
    <property type="match status" value="1"/>
</dbReference>
<dbReference type="GO" id="GO:0003676">
    <property type="term" value="F:nucleic acid binding"/>
    <property type="evidence" value="ECO:0007669"/>
    <property type="project" value="InterPro"/>
</dbReference>
<dbReference type="Gene3D" id="3.30.70.330">
    <property type="match status" value="1"/>
</dbReference>
<dbReference type="SMART" id="SM00490">
    <property type="entry name" value="HELICc"/>
    <property type="match status" value="1"/>
</dbReference>
<feature type="domain" description="Helicase C-terminal" evidence="8">
    <location>
        <begin position="230"/>
        <end position="375"/>
    </location>
</feature>
<dbReference type="Pfam" id="PF00271">
    <property type="entry name" value="Helicase_C"/>
    <property type="match status" value="1"/>
</dbReference>
<dbReference type="Pfam" id="PF03880">
    <property type="entry name" value="DbpA"/>
    <property type="match status" value="1"/>
</dbReference>
<organism evidence="10 11">
    <name type="scientific">Pseudofulvimonas gallinarii</name>
    <dbReference type="NCBI Taxonomy" id="634155"/>
    <lineage>
        <taxon>Bacteria</taxon>
        <taxon>Pseudomonadati</taxon>
        <taxon>Pseudomonadota</taxon>
        <taxon>Gammaproteobacteria</taxon>
        <taxon>Lysobacterales</taxon>
        <taxon>Rhodanobacteraceae</taxon>
        <taxon>Pseudofulvimonas</taxon>
    </lineage>
</organism>
<evidence type="ECO:0000313" key="11">
    <source>
        <dbReference type="Proteomes" id="UP000294599"/>
    </source>
</evidence>
<feature type="domain" description="DEAD-box RNA helicase Q" evidence="9">
    <location>
        <begin position="2"/>
        <end position="30"/>
    </location>
</feature>
<gene>
    <name evidence="10" type="ORF">EDC25_1054</name>
</gene>
<keyword evidence="2" id="KW-0378">Hydrolase</keyword>
<dbReference type="SUPFAM" id="SSF52540">
    <property type="entry name" value="P-loop containing nucleoside triphosphate hydrolases"/>
    <property type="match status" value="2"/>
</dbReference>
<dbReference type="InterPro" id="IPR044742">
    <property type="entry name" value="DEAD/DEAH_RhlB"/>
</dbReference>
<keyword evidence="3 10" id="KW-0347">Helicase</keyword>
<dbReference type="NCBIfam" id="NF008744">
    <property type="entry name" value="PRK11776.1"/>
    <property type="match status" value="1"/>
</dbReference>
<evidence type="ECO:0000256" key="4">
    <source>
        <dbReference type="ARBA" id="ARBA00022840"/>
    </source>
</evidence>
<dbReference type="InterPro" id="IPR014014">
    <property type="entry name" value="RNA_helicase_DEAD_Q_motif"/>
</dbReference>
<keyword evidence="11" id="KW-1185">Reference proteome</keyword>
<dbReference type="AlphaFoldDB" id="A0A4R3LHK6"/>
<feature type="domain" description="Helicase ATP-binding" evidence="7">
    <location>
        <begin position="33"/>
        <end position="204"/>
    </location>
</feature>
<dbReference type="RefSeq" id="WP_123521645.1">
    <property type="nucleotide sequence ID" value="NZ_JBHLWF010000028.1"/>
</dbReference>
<evidence type="ECO:0000256" key="5">
    <source>
        <dbReference type="ARBA" id="ARBA00038437"/>
    </source>
</evidence>
<dbReference type="GO" id="GO:0003724">
    <property type="term" value="F:RNA helicase activity"/>
    <property type="evidence" value="ECO:0007669"/>
    <property type="project" value="InterPro"/>
</dbReference>
<dbReference type="InterPro" id="IPR012677">
    <property type="entry name" value="Nucleotide-bd_a/b_plait_sf"/>
</dbReference>
<evidence type="ECO:0000259" key="7">
    <source>
        <dbReference type="PROSITE" id="PS51192"/>
    </source>
</evidence>
<keyword evidence="4" id="KW-0067">ATP-binding</keyword>
<comment type="caution">
    <text evidence="10">The sequence shown here is derived from an EMBL/GenBank/DDBJ whole genome shotgun (WGS) entry which is preliminary data.</text>
</comment>
<name>A0A4R3LHK6_9GAMM</name>
<dbReference type="EMBL" id="SMAF01000005">
    <property type="protein sequence ID" value="TCS99572.1"/>
    <property type="molecule type" value="Genomic_DNA"/>
</dbReference>
<dbReference type="InterPro" id="IPR014001">
    <property type="entry name" value="Helicase_ATP-bd"/>
</dbReference>
<evidence type="ECO:0000256" key="2">
    <source>
        <dbReference type="ARBA" id="ARBA00022801"/>
    </source>
</evidence>
<dbReference type="GO" id="GO:0005829">
    <property type="term" value="C:cytosol"/>
    <property type="evidence" value="ECO:0007669"/>
    <property type="project" value="TreeGrafter"/>
</dbReference>
<dbReference type="SMART" id="SM00487">
    <property type="entry name" value="DEXDc"/>
    <property type="match status" value="1"/>
</dbReference>
<evidence type="ECO:0000313" key="10">
    <source>
        <dbReference type="EMBL" id="TCS99572.1"/>
    </source>
</evidence>
<dbReference type="Proteomes" id="UP000294599">
    <property type="component" value="Unassembled WGS sequence"/>
</dbReference>
<accession>A0A4R3LHK6</accession>
<dbReference type="InterPro" id="IPR001650">
    <property type="entry name" value="Helicase_C-like"/>
</dbReference>
<dbReference type="PROSITE" id="PS51194">
    <property type="entry name" value="HELICASE_CTER"/>
    <property type="match status" value="1"/>
</dbReference>
<dbReference type="InterPro" id="IPR005580">
    <property type="entry name" value="DbpA/CsdA_RNA-bd_dom"/>
</dbReference>